<dbReference type="EMBL" id="JAATIS010008546">
    <property type="protein sequence ID" value="KAG2457433.1"/>
    <property type="molecule type" value="Genomic_DNA"/>
</dbReference>
<proteinExistence type="inferred from homology"/>
<evidence type="ECO:0000256" key="3">
    <source>
        <dbReference type="PIRSR" id="PIRSR016521-1"/>
    </source>
</evidence>
<dbReference type="InterPro" id="IPR042490">
    <property type="entry name" value="Thio_Ohase/BAAT_N"/>
</dbReference>
<keyword evidence="2" id="KW-0276">Fatty acid metabolism</keyword>
<dbReference type="Proteomes" id="UP000886611">
    <property type="component" value="Unassembled WGS sequence"/>
</dbReference>
<accession>A0A8X7WX21</accession>
<dbReference type="PIRSF" id="PIRSF016521">
    <property type="entry name" value="Acyl-CoA_hydro"/>
    <property type="match status" value="1"/>
</dbReference>
<feature type="domain" description="Acyl-CoA thioester hydrolase/bile acid-CoA amino acid N-acetyltransferase" evidence="4">
    <location>
        <begin position="28"/>
        <end position="151"/>
    </location>
</feature>
<feature type="non-terminal residue" evidence="6">
    <location>
        <position position="1"/>
    </location>
</feature>
<dbReference type="InterPro" id="IPR016662">
    <property type="entry name" value="Acyl-CoA_thioEstase_long-chain"/>
</dbReference>
<dbReference type="FunFam" id="2.60.40.2240:FF:000001">
    <property type="entry name" value="acyl-coenzyme A thioesterase 4"/>
    <property type="match status" value="1"/>
</dbReference>
<evidence type="ECO:0000259" key="5">
    <source>
        <dbReference type="Pfam" id="PF08840"/>
    </source>
</evidence>
<comment type="caution">
    <text evidence="6">The sequence shown here is derived from an EMBL/GenBank/DDBJ whole genome shotgun (WGS) entry which is preliminary data.</text>
</comment>
<feature type="domain" description="BAAT/Acyl-CoA thioester hydrolase C-terminal" evidence="5">
    <location>
        <begin position="214"/>
        <end position="421"/>
    </location>
</feature>
<name>A0A8X7WX21_POLSE</name>
<gene>
    <name evidence="6" type="primary">Acot1_2</name>
    <name evidence="6" type="ORF">GTO96_0012273</name>
</gene>
<evidence type="ECO:0000313" key="6">
    <source>
        <dbReference type="EMBL" id="KAG2457433.1"/>
    </source>
</evidence>
<evidence type="ECO:0000256" key="2">
    <source>
        <dbReference type="ARBA" id="ARBA00022832"/>
    </source>
</evidence>
<dbReference type="PANTHER" id="PTHR10824">
    <property type="entry name" value="ACYL-COENZYME A THIOESTERASE-RELATED"/>
    <property type="match status" value="1"/>
</dbReference>
<dbReference type="GO" id="GO:0006631">
    <property type="term" value="P:fatty acid metabolic process"/>
    <property type="evidence" value="ECO:0007669"/>
    <property type="project" value="UniProtKB-KW"/>
</dbReference>
<keyword evidence="2" id="KW-0443">Lipid metabolism</keyword>
<dbReference type="GO" id="GO:0047617">
    <property type="term" value="F:fatty acyl-CoA hydrolase activity"/>
    <property type="evidence" value="ECO:0007669"/>
    <property type="project" value="TreeGrafter"/>
</dbReference>
<dbReference type="Pfam" id="PF08840">
    <property type="entry name" value="BAAT_C"/>
    <property type="match status" value="1"/>
</dbReference>
<dbReference type="InterPro" id="IPR006862">
    <property type="entry name" value="Thio_Ohase/aa_AcTrfase"/>
</dbReference>
<feature type="active site" description="Charge relay system" evidence="3">
    <location>
        <position position="336"/>
    </location>
</feature>
<dbReference type="PANTHER" id="PTHR10824:SF17">
    <property type="entry name" value="ACYL-COENZYME A THIOESTERASE 6"/>
    <property type="match status" value="1"/>
</dbReference>
<keyword evidence="7" id="KW-1185">Reference proteome</keyword>
<dbReference type="InterPro" id="IPR029058">
    <property type="entry name" value="AB_hydrolase_fold"/>
</dbReference>
<organism evidence="6 7">
    <name type="scientific">Polypterus senegalus</name>
    <name type="common">Senegal bichir</name>
    <dbReference type="NCBI Taxonomy" id="55291"/>
    <lineage>
        <taxon>Eukaryota</taxon>
        <taxon>Metazoa</taxon>
        <taxon>Chordata</taxon>
        <taxon>Craniata</taxon>
        <taxon>Vertebrata</taxon>
        <taxon>Euteleostomi</taxon>
        <taxon>Actinopterygii</taxon>
        <taxon>Polypteriformes</taxon>
        <taxon>Polypteridae</taxon>
        <taxon>Polypterus</taxon>
    </lineage>
</organism>
<feature type="active site" description="Charge relay system" evidence="3">
    <location>
        <position position="242"/>
    </location>
</feature>
<dbReference type="Pfam" id="PF04775">
    <property type="entry name" value="Bile_Hydr_Trans"/>
    <property type="match status" value="1"/>
</dbReference>
<dbReference type="AlphaFoldDB" id="A0A8X7WX21"/>
<reference evidence="6 7" key="1">
    <citation type="journal article" date="2021" name="Cell">
        <title>Tracing the genetic footprints of vertebrate landing in non-teleost ray-finned fishes.</title>
        <authorList>
            <person name="Bi X."/>
            <person name="Wang K."/>
            <person name="Yang L."/>
            <person name="Pan H."/>
            <person name="Jiang H."/>
            <person name="Wei Q."/>
            <person name="Fang M."/>
            <person name="Yu H."/>
            <person name="Zhu C."/>
            <person name="Cai Y."/>
            <person name="He Y."/>
            <person name="Gan X."/>
            <person name="Zeng H."/>
            <person name="Yu D."/>
            <person name="Zhu Y."/>
            <person name="Jiang H."/>
            <person name="Qiu Q."/>
            <person name="Yang H."/>
            <person name="Zhang Y.E."/>
            <person name="Wang W."/>
            <person name="Zhu M."/>
            <person name="He S."/>
            <person name="Zhang G."/>
        </authorList>
    </citation>
    <scope>NUCLEOTIDE SEQUENCE [LARGE SCALE GENOMIC DNA]</scope>
    <source>
        <strain evidence="6">Bchr_013</strain>
    </source>
</reference>
<protein>
    <submittedName>
        <fullName evidence="6">ACOT1 thioesterase</fullName>
    </submittedName>
</protein>
<dbReference type="FunFam" id="3.40.50.1820:FF:000024">
    <property type="entry name" value="acyl-coenzyme A thioesterase 4"/>
    <property type="match status" value="1"/>
</dbReference>
<evidence type="ECO:0000259" key="4">
    <source>
        <dbReference type="Pfam" id="PF04775"/>
    </source>
</evidence>
<feature type="active site" description="Charge relay system" evidence="3">
    <location>
        <position position="370"/>
    </location>
</feature>
<comment type="similarity">
    <text evidence="1">Belongs to the C/M/P thioester hydrolase family.</text>
</comment>
<dbReference type="SUPFAM" id="SSF53474">
    <property type="entry name" value="alpha/beta-Hydrolases"/>
    <property type="match status" value="1"/>
</dbReference>
<dbReference type="GO" id="GO:0006637">
    <property type="term" value="P:acyl-CoA metabolic process"/>
    <property type="evidence" value="ECO:0007669"/>
    <property type="project" value="InterPro"/>
</dbReference>
<dbReference type="Gene3D" id="2.60.40.2240">
    <property type="entry name" value="Acyl-CoA thioester hydrolase/BAAT N-terminal domain"/>
    <property type="match status" value="1"/>
</dbReference>
<evidence type="ECO:0000256" key="1">
    <source>
        <dbReference type="ARBA" id="ARBA00006538"/>
    </source>
</evidence>
<sequence>MAIRNARWSSSLSARFLVRPDLCSLFSDPLAVEVEGLVPEQEVVVEARLRDEKGELFESNARYRADSSGRVDLSRASCLGGSYIGAEPMGLFWSLLPQNPYKMLVKRDVRSPFLVELEARDGEEQNGHLLARETLERGFLAKGVRRLPVKEGRVRGTLFLPPGEGPFPGVLDMYGTGGGLPEYRACLLSGHGFAVLALAYYGYQDLPKDMRKLQLEYFEEASAFLRAHPKVTGPGIGVIGASKSGDLALLLATFTPGISAVVSINGCNAVTIFPIMYKGTVFPGLIGDSSKITVTKSGIADIRDTLSNPLEGENQKSLIPIERADCRFLFLVSEDDRNWNSPFFAEEAVKRLKAHGKDNFEKVVYPMAGHYLEPPYFPHCPSSFHMLVGKPVVWGGEAKSHAMAQIDMWEKIKAFFKEHLGTGKCSSAKL</sequence>
<feature type="non-terminal residue" evidence="6">
    <location>
        <position position="430"/>
    </location>
</feature>
<dbReference type="Gene3D" id="3.40.50.1820">
    <property type="entry name" value="alpha/beta hydrolase"/>
    <property type="match status" value="1"/>
</dbReference>
<dbReference type="InterPro" id="IPR014940">
    <property type="entry name" value="BAAT_C"/>
</dbReference>
<evidence type="ECO:0000313" key="7">
    <source>
        <dbReference type="Proteomes" id="UP000886611"/>
    </source>
</evidence>